<evidence type="ECO:0000256" key="1">
    <source>
        <dbReference type="SAM" id="MobiDB-lite"/>
    </source>
</evidence>
<sequence>MPVRPWNERVAKGGEGRSGSDPRCAEPYRDEQVRQRFDAEVRELVAPAGAA</sequence>
<comment type="caution">
    <text evidence="2">The sequence shown here is derived from an EMBL/GenBank/DDBJ whole genome shotgun (WGS) entry which is preliminary data.</text>
</comment>
<proteinExistence type="predicted"/>
<accession>A0A4R1HM12</accession>
<name>A0A4R1HM12_PSEEN</name>
<organism evidence="2 3">
    <name type="scientific">Pseudonocardia endophytica</name>
    <dbReference type="NCBI Taxonomy" id="401976"/>
    <lineage>
        <taxon>Bacteria</taxon>
        <taxon>Bacillati</taxon>
        <taxon>Actinomycetota</taxon>
        <taxon>Actinomycetes</taxon>
        <taxon>Pseudonocardiales</taxon>
        <taxon>Pseudonocardiaceae</taxon>
        <taxon>Pseudonocardia</taxon>
    </lineage>
</organism>
<dbReference type="Proteomes" id="UP000295560">
    <property type="component" value="Unassembled WGS sequence"/>
</dbReference>
<gene>
    <name evidence="2" type="ORF">EV378_5553</name>
</gene>
<evidence type="ECO:0000313" key="2">
    <source>
        <dbReference type="EMBL" id="TCK21565.1"/>
    </source>
</evidence>
<protein>
    <submittedName>
        <fullName evidence="2">Uncharacterized protein</fullName>
    </submittedName>
</protein>
<reference evidence="2 3" key="1">
    <citation type="submission" date="2019-03" db="EMBL/GenBank/DDBJ databases">
        <title>Sequencing the genomes of 1000 actinobacteria strains.</title>
        <authorList>
            <person name="Klenk H.-P."/>
        </authorList>
    </citation>
    <scope>NUCLEOTIDE SEQUENCE [LARGE SCALE GENOMIC DNA]</scope>
    <source>
        <strain evidence="2 3">DSM 44969</strain>
    </source>
</reference>
<dbReference type="RefSeq" id="WP_165922506.1">
    <property type="nucleotide sequence ID" value="NZ_SMFZ01000002.1"/>
</dbReference>
<evidence type="ECO:0000313" key="3">
    <source>
        <dbReference type="Proteomes" id="UP000295560"/>
    </source>
</evidence>
<dbReference type="EMBL" id="SMFZ01000002">
    <property type="protein sequence ID" value="TCK21565.1"/>
    <property type="molecule type" value="Genomic_DNA"/>
</dbReference>
<dbReference type="AlphaFoldDB" id="A0A4R1HM12"/>
<keyword evidence="3" id="KW-1185">Reference proteome</keyword>
<feature type="region of interest" description="Disordered" evidence="1">
    <location>
        <begin position="1"/>
        <end position="31"/>
    </location>
</feature>